<keyword evidence="4 10" id="KW-0812">Transmembrane</keyword>
<dbReference type="InterPro" id="IPR018108">
    <property type="entry name" value="MCP_transmembrane"/>
</dbReference>
<gene>
    <name evidence="12" type="ORF">OSB1V03_LOCUS3400</name>
</gene>
<keyword evidence="9 10" id="KW-0472">Membrane</keyword>
<evidence type="ECO:0000256" key="3">
    <source>
        <dbReference type="ARBA" id="ARBA00022448"/>
    </source>
</evidence>
<dbReference type="OrthoDB" id="276989at2759"/>
<evidence type="ECO:0000256" key="1">
    <source>
        <dbReference type="ARBA" id="ARBA00004448"/>
    </source>
</evidence>
<evidence type="ECO:0000313" key="13">
    <source>
        <dbReference type="Proteomes" id="UP000759131"/>
    </source>
</evidence>
<evidence type="ECO:0000256" key="11">
    <source>
        <dbReference type="RuleBase" id="RU000488"/>
    </source>
</evidence>
<evidence type="ECO:0000256" key="7">
    <source>
        <dbReference type="ARBA" id="ARBA00022989"/>
    </source>
</evidence>
<evidence type="ECO:0000256" key="5">
    <source>
        <dbReference type="ARBA" id="ARBA00022737"/>
    </source>
</evidence>
<evidence type="ECO:0000256" key="8">
    <source>
        <dbReference type="ARBA" id="ARBA00023128"/>
    </source>
</evidence>
<feature type="repeat" description="Solcar" evidence="10">
    <location>
        <begin position="177"/>
        <end position="265"/>
    </location>
</feature>
<dbReference type="FunFam" id="1.50.40.10:FF:000018">
    <property type="entry name" value="S-adenosylmethionine mitochondrial carrier protein-like"/>
    <property type="match status" value="1"/>
</dbReference>
<dbReference type="GO" id="GO:0055085">
    <property type="term" value="P:transmembrane transport"/>
    <property type="evidence" value="ECO:0007669"/>
    <property type="project" value="InterPro"/>
</dbReference>
<protein>
    <recommendedName>
        <fullName evidence="14">S-adenosylmethionine mitochondrial carrier protein</fullName>
    </recommendedName>
</protein>
<feature type="repeat" description="Solcar" evidence="10">
    <location>
        <begin position="87"/>
        <end position="168"/>
    </location>
</feature>
<dbReference type="AlphaFoldDB" id="A0A7R9KHB3"/>
<evidence type="ECO:0000256" key="9">
    <source>
        <dbReference type="ARBA" id="ARBA00023136"/>
    </source>
</evidence>
<evidence type="ECO:0000313" key="12">
    <source>
        <dbReference type="EMBL" id="CAD7622939.1"/>
    </source>
</evidence>
<keyword evidence="8" id="KW-0496">Mitochondrion</keyword>
<evidence type="ECO:0000256" key="10">
    <source>
        <dbReference type="PROSITE-ProRule" id="PRU00282"/>
    </source>
</evidence>
<feature type="repeat" description="Solcar" evidence="10">
    <location>
        <begin position="5"/>
        <end position="78"/>
    </location>
</feature>
<dbReference type="Pfam" id="PF00153">
    <property type="entry name" value="Mito_carr"/>
    <property type="match status" value="3"/>
</dbReference>
<organism evidence="12">
    <name type="scientific">Medioppia subpectinata</name>
    <dbReference type="NCBI Taxonomy" id="1979941"/>
    <lineage>
        <taxon>Eukaryota</taxon>
        <taxon>Metazoa</taxon>
        <taxon>Ecdysozoa</taxon>
        <taxon>Arthropoda</taxon>
        <taxon>Chelicerata</taxon>
        <taxon>Arachnida</taxon>
        <taxon>Acari</taxon>
        <taxon>Acariformes</taxon>
        <taxon>Sarcoptiformes</taxon>
        <taxon>Oribatida</taxon>
        <taxon>Brachypylina</taxon>
        <taxon>Oppioidea</taxon>
        <taxon>Oppiidae</taxon>
        <taxon>Medioppia</taxon>
    </lineage>
</organism>
<evidence type="ECO:0000256" key="2">
    <source>
        <dbReference type="ARBA" id="ARBA00006375"/>
    </source>
</evidence>
<accession>A0A7R9KHB3</accession>
<keyword evidence="7" id="KW-1133">Transmembrane helix</keyword>
<sequence length="269" mass="29217">MKTMSNISIPLVSGAMAGMCVDLTLFPIDTIKTRIQSDAGFWKSGGFRRIYSGLSSAMVGSAPNAALFFCAYETSKSTLKTYMSERYDPIIHMVSASAGEVTACLIRVPTEVVKQRAQASNMSSSLILRTTISREGFSGLYRGYLSTIVREIPFSLIQFPVWEVLKKKWSTHQGMPLNPIQSTVCGATAGGLAALLTTPLDLAKTRIMLAERGKAFSFIDIVVVLKDIYQRNGFIGLWSGAVPRVTQISIGGAIFLGGYDIISTFLKSL</sequence>
<keyword evidence="5" id="KW-0677">Repeat</keyword>
<comment type="similarity">
    <text evidence="2 11">Belongs to the mitochondrial carrier (TC 2.A.29) family.</text>
</comment>
<dbReference type="Proteomes" id="UP000759131">
    <property type="component" value="Unassembled WGS sequence"/>
</dbReference>
<dbReference type="GO" id="GO:0005743">
    <property type="term" value="C:mitochondrial inner membrane"/>
    <property type="evidence" value="ECO:0007669"/>
    <property type="project" value="UniProtKB-SubCell"/>
</dbReference>
<evidence type="ECO:0000256" key="4">
    <source>
        <dbReference type="ARBA" id="ARBA00022692"/>
    </source>
</evidence>
<dbReference type="PRINTS" id="PR00926">
    <property type="entry name" value="MITOCARRIER"/>
</dbReference>
<comment type="subcellular location">
    <subcellularLocation>
        <location evidence="1">Mitochondrion inner membrane</location>
        <topology evidence="1">Multi-pass membrane protein</topology>
    </subcellularLocation>
</comment>
<evidence type="ECO:0008006" key="14">
    <source>
        <dbReference type="Google" id="ProtNLM"/>
    </source>
</evidence>
<dbReference type="InterPro" id="IPR023395">
    <property type="entry name" value="MCP_dom_sf"/>
</dbReference>
<evidence type="ECO:0000256" key="6">
    <source>
        <dbReference type="ARBA" id="ARBA00022792"/>
    </source>
</evidence>
<dbReference type="Gene3D" id="1.50.40.10">
    <property type="entry name" value="Mitochondrial carrier domain"/>
    <property type="match status" value="1"/>
</dbReference>
<dbReference type="PROSITE" id="PS50920">
    <property type="entry name" value="SOLCAR"/>
    <property type="match status" value="3"/>
</dbReference>
<keyword evidence="6" id="KW-0999">Mitochondrion inner membrane</keyword>
<dbReference type="PANTHER" id="PTHR45667">
    <property type="entry name" value="S-ADENOSYLMETHIONINE MITOCHONDRIAL CARRIER PROTEIN"/>
    <property type="match status" value="1"/>
</dbReference>
<keyword evidence="3 11" id="KW-0813">Transport</keyword>
<reference evidence="12" key="1">
    <citation type="submission" date="2020-11" db="EMBL/GenBank/DDBJ databases">
        <authorList>
            <person name="Tran Van P."/>
        </authorList>
    </citation>
    <scope>NUCLEOTIDE SEQUENCE</scope>
</reference>
<dbReference type="InterPro" id="IPR002067">
    <property type="entry name" value="MCP"/>
</dbReference>
<dbReference type="SUPFAM" id="SSF103506">
    <property type="entry name" value="Mitochondrial carrier"/>
    <property type="match status" value="1"/>
</dbReference>
<dbReference type="EMBL" id="OC855942">
    <property type="protein sequence ID" value="CAD7622939.1"/>
    <property type="molecule type" value="Genomic_DNA"/>
</dbReference>
<name>A0A7R9KHB3_9ACAR</name>
<proteinExistence type="inferred from homology"/>
<keyword evidence="13" id="KW-1185">Reference proteome</keyword>
<dbReference type="EMBL" id="CAJPIZ010001367">
    <property type="protein sequence ID" value="CAG2103369.1"/>
    <property type="molecule type" value="Genomic_DNA"/>
</dbReference>